<feature type="region of interest" description="Disordered" evidence="1">
    <location>
        <begin position="190"/>
        <end position="210"/>
    </location>
</feature>
<keyword evidence="5" id="KW-1185">Reference proteome</keyword>
<dbReference type="PANTHER" id="PTHR40622:SF1">
    <property type="match status" value="1"/>
</dbReference>
<feature type="region of interest" description="Disordered" evidence="1">
    <location>
        <begin position="240"/>
        <end position="299"/>
    </location>
</feature>
<organism evidence="4 5">
    <name type="scientific">Lineolata rhizophorae</name>
    <dbReference type="NCBI Taxonomy" id="578093"/>
    <lineage>
        <taxon>Eukaryota</taxon>
        <taxon>Fungi</taxon>
        <taxon>Dikarya</taxon>
        <taxon>Ascomycota</taxon>
        <taxon>Pezizomycotina</taxon>
        <taxon>Dothideomycetes</taxon>
        <taxon>Dothideomycetes incertae sedis</taxon>
        <taxon>Lineolatales</taxon>
        <taxon>Lineolataceae</taxon>
        <taxon>Lineolata</taxon>
    </lineage>
</organism>
<evidence type="ECO:0000256" key="2">
    <source>
        <dbReference type="SAM" id="Phobius"/>
    </source>
</evidence>
<keyword evidence="2" id="KW-0472">Membrane</keyword>
<keyword evidence="3" id="KW-0732">Signal</keyword>
<gene>
    <name evidence="4" type="ORF">BDY21DRAFT_374498</name>
</gene>
<feature type="compositionally biased region" description="Basic residues" evidence="1">
    <location>
        <begin position="265"/>
        <end position="299"/>
    </location>
</feature>
<dbReference type="Proteomes" id="UP000799766">
    <property type="component" value="Unassembled WGS sequence"/>
</dbReference>
<proteinExistence type="predicted"/>
<protein>
    <submittedName>
        <fullName evidence="4">Uncharacterized protein</fullName>
    </submittedName>
</protein>
<reference evidence="4" key="1">
    <citation type="journal article" date="2020" name="Stud. Mycol.">
        <title>101 Dothideomycetes genomes: a test case for predicting lifestyles and emergence of pathogens.</title>
        <authorList>
            <person name="Haridas S."/>
            <person name="Albert R."/>
            <person name="Binder M."/>
            <person name="Bloem J."/>
            <person name="Labutti K."/>
            <person name="Salamov A."/>
            <person name="Andreopoulos B."/>
            <person name="Baker S."/>
            <person name="Barry K."/>
            <person name="Bills G."/>
            <person name="Bluhm B."/>
            <person name="Cannon C."/>
            <person name="Castanera R."/>
            <person name="Culley D."/>
            <person name="Daum C."/>
            <person name="Ezra D."/>
            <person name="Gonzalez J."/>
            <person name="Henrissat B."/>
            <person name="Kuo A."/>
            <person name="Liang C."/>
            <person name="Lipzen A."/>
            <person name="Lutzoni F."/>
            <person name="Magnuson J."/>
            <person name="Mondo S."/>
            <person name="Nolan M."/>
            <person name="Ohm R."/>
            <person name="Pangilinan J."/>
            <person name="Park H.-J."/>
            <person name="Ramirez L."/>
            <person name="Alfaro M."/>
            <person name="Sun H."/>
            <person name="Tritt A."/>
            <person name="Yoshinaga Y."/>
            <person name="Zwiers L.-H."/>
            <person name="Turgeon B."/>
            <person name="Goodwin S."/>
            <person name="Spatafora J."/>
            <person name="Crous P."/>
            <person name="Grigoriev I."/>
        </authorList>
    </citation>
    <scope>NUCLEOTIDE SEQUENCE</scope>
    <source>
        <strain evidence="4">ATCC 16933</strain>
    </source>
</reference>
<feature type="signal peptide" evidence="3">
    <location>
        <begin position="1"/>
        <end position="26"/>
    </location>
</feature>
<dbReference type="AlphaFoldDB" id="A0A6A6NQK3"/>
<evidence type="ECO:0000313" key="4">
    <source>
        <dbReference type="EMBL" id="KAF2453996.1"/>
    </source>
</evidence>
<sequence>MTPRSLGLWAWLALAADAFLLPPGMSTDDVHSGAFEALDADPQSQLIKVECAGCLIARPTLGDPDAFVWQEADNSLILNFTVGEDPSTLELNGVRFYPPSLLPLPLFTTQFEEGEDLDEFLALSDSLKTHVQISSYEFHFGQAQTIGESGDELIPIALSIRALSGQPVNVDLGIAAYKAADGSLTLAGVGPSADLPPGDMSPTEHAQADEAKDECTFSEWFCRWRAAFAEKVDEFKGKIQKGCHGRPHHSSPTASQEDESDMSHHGHGRPHHRPGPHHQSRPQHGSHHGPHHGHHGHHGARKVLRTILGVFFTIFIPILIGVAAGMATYLVGVLIGCAIASLYVRFHRGGRHGQYESVAQDEEESPVRDSEKQVYIVEEIDAEGEAPPQYEETIKKDESRE</sequence>
<feature type="compositionally biased region" description="Basic residues" evidence="1">
    <location>
        <begin position="240"/>
        <end position="249"/>
    </location>
</feature>
<evidence type="ECO:0000256" key="3">
    <source>
        <dbReference type="SAM" id="SignalP"/>
    </source>
</evidence>
<dbReference type="EMBL" id="MU001694">
    <property type="protein sequence ID" value="KAF2453996.1"/>
    <property type="molecule type" value="Genomic_DNA"/>
</dbReference>
<keyword evidence="2" id="KW-1133">Transmembrane helix</keyword>
<evidence type="ECO:0000313" key="5">
    <source>
        <dbReference type="Proteomes" id="UP000799766"/>
    </source>
</evidence>
<evidence type="ECO:0000256" key="1">
    <source>
        <dbReference type="SAM" id="MobiDB-lite"/>
    </source>
</evidence>
<keyword evidence="2" id="KW-0812">Transmembrane</keyword>
<feature type="transmembrane region" description="Helical" evidence="2">
    <location>
        <begin position="311"/>
        <end position="344"/>
    </location>
</feature>
<feature type="chain" id="PRO_5025551656" evidence="3">
    <location>
        <begin position="27"/>
        <end position="401"/>
    </location>
</feature>
<dbReference type="OrthoDB" id="5409353at2759"/>
<accession>A0A6A6NQK3</accession>
<dbReference type="PANTHER" id="PTHR40622">
    <property type="match status" value="1"/>
</dbReference>
<name>A0A6A6NQK3_9PEZI</name>